<dbReference type="STRING" id="1223523.H340_00884"/>
<evidence type="ECO:0000313" key="1">
    <source>
        <dbReference type="EMBL" id="EMF02359.1"/>
    </source>
</evidence>
<evidence type="ECO:0008006" key="3">
    <source>
        <dbReference type="Google" id="ProtNLM"/>
    </source>
</evidence>
<reference evidence="1 2" key="1">
    <citation type="journal article" date="2013" name="Genome Announc.">
        <title>Whole-Genome Shotgun Assembly and Analysis of the Genome of Streptomyces mobaraensis DSM 40847, a Strain for Industrial Production of Microbial Transglutaminase.</title>
        <authorList>
            <person name="Yang H."/>
            <person name="He T."/>
            <person name="Wu W."/>
            <person name="Zhu W."/>
            <person name="Lu B."/>
            <person name="Sun W."/>
        </authorList>
    </citation>
    <scope>NUCLEOTIDE SEQUENCE [LARGE SCALE GENOMIC DNA]</scope>
    <source>
        <strain evidence="1 2">DSM 40847</strain>
    </source>
</reference>
<dbReference type="PATRIC" id="fig|1223523.3.peg.182"/>
<dbReference type="AlphaFoldDB" id="M3AAY9"/>
<dbReference type="eggNOG" id="ENOG5031I2H">
    <property type="taxonomic scope" value="Bacteria"/>
</dbReference>
<name>M3AAY9_STRM1</name>
<dbReference type="SUPFAM" id="SSF102712">
    <property type="entry name" value="JAB1/MPN domain"/>
    <property type="match status" value="1"/>
</dbReference>
<organism evidence="1 2">
    <name type="scientific">Streptomyces mobaraensis (strain ATCC 29032 / DSM 40847 / JCM 4168 / NBRC 13819 / NCIMB 11159 / IPCR 16-22)</name>
    <dbReference type="NCBI Taxonomy" id="1223523"/>
    <lineage>
        <taxon>Bacteria</taxon>
        <taxon>Bacillati</taxon>
        <taxon>Actinomycetota</taxon>
        <taxon>Actinomycetes</taxon>
        <taxon>Kitasatosporales</taxon>
        <taxon>Streptomycetaceae</taxon>
        <taxon>Streptomyces</taxon>
    </lineage>
</organism>
<evidence type="ECO:0000313" key="2">
    <source>
        <dbReference type="Proteomes" id="UP000011740"/>
    </source>
</evidence>
<sequence length="197" mass="21906">MTVTPHGSSPSPWSPWDVAAARTVVLPPGPRDRLVEHARRKVTGRHLPGEPPQPRAFGLLAGDWPEPGVLAVSAVYPLTHSVRTDPVYADTVDEIYREHARPTATPREQRGWVARPGDVLRAEEDADAHGWILFGNYHTHRIAWPEDPVRDSCTAFDTALARGSGMWVLIVSMVDPDVPRIRAFYEGDPTREAVLTW</sequence>
<comment type="caution">
    <text evidence="1">The sequence shown here is derived from an EMBL/GenBank/DDBJ whole genome shotgun (WGS) entry which is preliminary data.</text>
</comment>
<gene>
    <name evidence="1" type="ORF">H340_00884</name>
</gene>
<dbReference type="EMBL" id="AORZ01000002">
    <property type="protein sequence ID" value="EMF02359.1"/>
    <property type="molecule type" value="Genomic_DNA"/>
</dbReference>
<proteinExistence type="predicted"/>
<protein>
    <recommendedName>
        <fullName evidence="3">JAB domain-containing protein</fullName>
    </recommendedName>
</protein>
<dbReference type="Gene3D" id="3.40.140.10">
    <property type="entry name" value="Cytidine Deaminase, domain 2"/>
    <property type="match status" value="1"/>
</dbReference>
<accession>M3AAY9</accession>
<dbReference type="RefSeq" id="WP_004937872.1">
    <property type="nucleotide sequence ID" value="NZ_AORZ01000002.1"/>
</dbReference>
<dbReference type="Proteomes" id="UP000011740">
    <property type="component" value="Unassembled WGS sequence"/>
</dbReference>